<evidence type="ECO:0000256" key="4">
    <source>
        <dbReference type="ARBA" id="ARBA00023136"/>
    </source>
</evidence>
<feature type="transmembrane region" description="Helical" evidence="5">
    <location>
        <begin position="43"/>
        <end position="65"/>
    </location>
</feature>
<organism evidence="6 7">
    <name type="scientific">Sphingomonas aerophila</name>
    <dbReference type="NCBI Taxonomy" id="1344948"/>
    <lineage>
        <taxon>Bacteria</taxon>
        <taxon>Pseudomonadati</taxon>
        <taxon>Pseudomonadota</taxon>
        <taxon>Alphaproteobacteria</taxon>
        <taxon>Sphingomonadales</taxon>
        <taxon>Sphingomonadaceae</taxon>
        <taxon>Sphingomonas</taxon>
    </lineage>
</organism>
<evidence type="ECO:0000256" key="3">
    <source>
        <dbReference type="ARBA" id="ARBA00022989"/>
    </source>
</evidence>
<proteinExistence type="predicted"/>
<evidence type="ECO:0000313" key="7">
    <source>
        <dbReference type="Proteomes" id="UP000546200"/>
    </source>
</evidence>
<keyword evidence="2 5" id="KW-0812">Transmembrane</keyword>
<dbReference type="RefSeq" id="WP_184058792.1">
    <property type="nucleotide sequence ID" value="NZ_JACIJK010000008.1"/>
</dbReference>
<dbReference type="PANTHER" id="PTHR30168">
    <property type="entry name" value="PUTATIVE MEMBRANE PROTEIN YPFJ"/>
    <property type="match status" value="1"/>
</dbReference>
<gene>
    <name evidence="6" type="ORF">FHS94_002837</name>
</gene>
<dbReference type="EMBL" id="JACIJK010000008">
    <property type="protein sequence ID" value="MBB5715980.1"/>
    <property type="molecule type" value="Genomic_DNA"/>
</dbReference>
<protein>
    <recommendedName>
        <fullName evidence="8">Zinc metalloprotease</fullName>
    </recommendedName>
</protein>
<dbReference type="Proteomes" id="UP000546200">
    <property type="component" value="Unassembled WGS sequence"/>
</dbReference>
<evidence type="ECO:0000256" key="2">
    <source>
        <dbReference type="ARBA" id="ARBA00022692"/>
    </source>
</evidence>
<dbReference type="InterPro" id="IPR007343">
    <property type="entry name" value="Uncharacterised_pept_Zn_put"/>
</dbReference>
<dbReference type="Pfam" id="PF04228">
    <property type="entry name" value="Zn_peptidase"/>
    <property type="match status" value="1"/>
</dbReference>
<dbReference type="SUPFAM" id="SSF55486">
    <property type="entry name" value="Metalloproteases ('zincins'), catalytic domain"/>
    <property type="match status" value="1"/>
</dbReference>
<evidence type="ECO:0000256" key="1">
    <source>
        <dbReference type="ARBA" id="ARBA00004167"/>
    </source>
</evidence>
<keyword evidence="7" id="KW-1185">Reference proteome</keyword>
<comment type="caution">
    <text evidence="6">The sequence shown here is derived from an EMBL/GenBank/DDBJ whole genome shotgun (WGS) entry which is preliminary data.</text>
</comment>
<comment type="subcellular location">
    <subcellularLocation>
        <location evidence="1">Membrane</location>
        <topology evidence="1">Single-pass membrane protein</topology>
    </subcellularLocation>
</comment>
<evidence type="ECO:0000313" key="6">
    <source>
        <dbReference type="EMBL" id="MBB5715980.1"/>
    </source>
</evidence>
<keyword evidence="4 5" id="KW-0472">Membrane</keyword>
<dbReference type="AlphaFoldDB" id="A0A7W9BEW3"/>
<keyword evidence="3 5" id="KW-1133">Transmembrane helix</keyword>
<reference evidence="6 7" key="1">
    <citation type="submission" date="2020-08" db="EMBL/GenBank/DDBJ databases">
        <title>Genomic Encyclopedia of Type Strains, Phase IV (KMG-IV): sequencing the most valuable type-strain genomes for metagenomic binning, comparative biology and taxonomic classification.</title>
        <authorList>
            <person name="Goeker M."/>
        </authorList>
    </citation>
    <scope>NUCLEOTIDE SEQUENCE [LARGE SCALE GENOMIC DNA]</scope>
    <source>
        <strain evidence="6 7">DSM 100044</strain>
    </source>
</reference>
<sequence>MRLDDFDPNIDVGDQGNRGGGGGFGFGGGGGGGGLLFSLLPLIGSRFGCGGIVVVLLLLAVFGGLGNLGGMIGGGGSGVPVTQSAPQDRGSATTVCRENAEQLAACNAFSSAQKTWAAVFANQGQRFQAPGLRFFDQNGQSGCGAAQAAMGPFYCPTDQRIYLDTSFFNELATRFRASGDFAQDYVIAHEFGHHIQNLLGTSDQVQRIQRSSSEREGNAASVRLELQADCYAGVWAAQNRDRLDPGDVQEGMTAAQAIGDDTLQKQSSGRVMPDSFTHGTSAQRQHWLQVGLETGDPARCDTFNNPI</sequence>
<accession>A0A7W9BEW3</accession>
<dbReference type="GO" id="GO:0016020">
    <property type="term" value="C:membrane"/>
    <property type="evidence" value="ECO:0007669"/>
    <property type="project" value="UniProtKB-SubCell"/>
</dbReference>
<name>A0A7W9BEW3_9SPHN</name>
<evidence type="ECO:0000256" key="5">
    <source>
        <dbReference type="SAM" id="Phobius"/>
    </source>
</evidence>
<evidence type="ECO:0008006" key="8">
    <source>
        <dbReference type="Google" id="ProtNLM"/>
    </source>
</evidence>
<dbReference type="PANTHER" id="PTHR30168:SF0">
    <property type="entry name" value="INNER MEMBRANE PROTEIN"/>
    <property type="match status" value="1"/>
</dbReference>